<dbReference type="InterPro" id="IPR027470">
    <property type="entry name" value="Cation_efflux_CTD"/>
</dbReference>
<dbReference type="PATRIC" id="fig|47311.3.peg.632"/>
<dbReference type="SUPFAM" id="SSF160240">
    <property type="entry name" value="Cation efflux protein cytoplasmic domain-like"/>
    <property type="match status" value="1"/>
</dbReference>
<keyword evidence="5 7" id="KW-1133">Transmembrane helix</keyword>
<gene>
    <name evidence="10" type="ORF">MBCUT_05520</name>
</gene>
<organism evidence="10 11">
    <name type="scientific">Methanobrevibacter cuticularis</name>
    <dbReference type="NCBI Taxonomy" id="47311"/>
    <lineage>
        <taxon>Archaea</taxon>
        <taxon>Methanobacteriati</taxon>
        <taxon>Methanobacteriota</taxon>
        <taxon>Methanomada group</taxon>
        <taxon>Methanobacteria</taxon>
        <taxon>Methanobacteriales</taxon>
        <taxon>Methanobacteriaceae</taxon>
        <taxon>Methanobrevibacter</taxon>
    </lineage>
</organism>
<feature type="domain" description="Cation efflux protein transmembrane" evidence="8">
    <location>
        <begin position="18"/>
        <end position="211"/>
    </location>
</feature>
<dbReference type="Gene3D" id="1.20.1510.10">
    <property type="entry name" value="Cation efflux protein transmembrane domain"/>
    <property type="match status" value="1"/>
</dbReference>
<evidence type="ECO:0000256" key="2">
    <source>
        <dbReference type="ARBA" id="ARBA00008114"/>
    </source>
</evidence>
<keyword evidence="11" id="KW-1185">Reference proteome</keyword>
<dbReference type="Proteomes" id="UP000077275">
    <property type="component" value="Unassembled WGS sequence"/>
</dbReference>
<feature type="domain" description="Cation efflux protein cytoplasmic" evidence="9">
    <location>
        <begin position="215"/>
        <end position="292"/>
    </location>
</feature>
<accession>A0A166EN36</accession>
<protein>
    <submittedName>
        <fullName evidence="10">Putative cation efflux system proteinc</fullName>
    </submittedName>
</protein>
<dbReference type="EMBL" id="LWMW01000086">
    <property type="protein sequence ID" value="KZX16832.1"/>
    <property type="molecule type" value="Genomic_DNA"/>
</dbReference>
<comment type="subcellular location">
    <subcellularLocation>
        <location evidence="1">Membrane</location>
        <topology evidence="1">Multi-pass membrane protein</topology>
    </subcellularLocation>
</comment>
<evidence type="ECO:0000313" key="10">
    <source>
        <dbReference type="EMBL" id="KZX16832.1"/>
    </source>
</evidence>
<dbReference type="SUPFAM" id="SSF161111">
    <property type="entry name" value="Cation efflux protein transmembrane domain-like"/>
    <property type="match status" value="1"/>
</dbReference>
<comment type="similarity">
    <text evidence="2">Belongs to the cation diffusion facilitator (CDF) transporter (TC 2.A.4) family.</text>
</comment>
<feature type="transmembrane region" description="Helical" evidence="7">
    <location>
        <begin position="16"/>
        <end position="37"/>
    </location>
</feature>
<keyword evidence="4 7" id="KW-0812">Transmembrane</keyword>
<comment type="caution">
    <text evidence="10">The sequence shown here is derived from an EMBL/GenBank/DDBJ whole genome shotgun (WGS) entry which is preliminary data.</text>
</comment>
<name>A0A166EN36_9EURY</name>
<evidence type="ECO:0000256" key="5">
    <source>
        <dbReference type="ARBA" id="ARBA00022989"/>
    </source>
</evidence>
<evidence type="ECO:0000259" key="8">
    <source>
        <dbReference type="Pfam" id="PF01545"/>
    </source>
</evidence>
<dbReference type="InterPro" id="IPR058533">
    <property type="entry name" value="Cation_efflux_TM"/>
</dbReference>
<evidence type="ECO:0000256" key="6">
    <source>
        <dbReference type="ARBA" id="ARBA00023136"/>
    </source>
</evidence>
<dbReference type="PANTHER" id="PTHR43840:SF15">
    <property type="entry name" value="MITOCHONDRIAL METAL TRANSPORTER 1-RELATED"/>
    <property type="match status" value="1"/>
</dbReference>
<dbReference type="Pfam" id="PF01545">
    <property type="entry name" value="Cation_efflux"/>
    <property type="match status" value="1"/>
</dbReference>
<evidence type="ECO:0000256" key="7">
    <source>
        <dbReference type="SAM" id="Phobius"/>
    </source>
</evidence>
<dbReference type="GO" id="GO:0016020">
    <property type="term" value="C:membrane"/>
    <property type="evidence" value="ECO:0007669"/>
    <property type="project" value="UniProtKB-SubCell"/>
</dbReference>
<dbReference type="Gene3D" id="3.30.70.1350">
    <property type="entry name" value="Cation efflux protein, cytoplasmic domain"/>
    <property type="match status" value="1"/>
</dbReference>
<evidence type="ECO:0000256" key="4">
    <source>
        <dbReference type="ARBA" id="ARBA00022692"/>
    </source>
</evidence>
<dbReference type="AlphaFoldDB" id="A0A166EN36"/>
<dbReference type="InterPro" id="IPR002524">
    <property type="entry name" value="Cation_efflux"/>
</dbReference>
<evidence type="ECO:0000256" key="3">
    <source>
        <dbReference type="ARBA" id="ARBA00022448"/>
    </source>
</evidence>
<evidence type="ECO:0000313" key="11">
    <source>
        <dbReference type="Proteomes" id="UP000077275"/>
    </source>
</evidence>
<keyword evidence="3" id="KW-0813">Transport</keyword>
<dbReference type="GO" id="GO:0008324">
    <property type="term" value="F:monoatomic cation transmembrane transporter activity"/>
    <property type="evidence" value="ECO:0007669"/>
    <property type="project" value="InterPro"/>
</dbReference>
<evidence type="ECO:0000259" key="9">
    <source>
        <dbReference type="Pfam" id="PF16916"/>
    </source>
</evidence>
<sequence>MFIIDYALRNKEGTKAAFAGIIGNIILTIFNISIGMISGSFALIAEGAHTLSDVATSIIAYIGFKIGQKPADAEHPLGHGRAEAISGLIIVIFLAFVAYEIITGAIDKLLFKELLEPPTYLAGVMAAIGIVANLIITKYQTKIGNSINSPAIIADAKHQKTDIFSCIAILISVIIAQFGYTFLDPLVGLIIGVFILKVAYNVGKDNINNIMGKIPSKDLINDIKRVATDIDGVYGVHNIKLNYFGSYATLALHVEVDPNLSLKESHDLIHYTQNQITKEIDIIQLVIAHACPFGEKYELKK</sequence>
<dbReference type="InterPro" id="IPR050291">
    <property type="entry name" value="CDF_Transporter"/>
</dbReference>
<feature type="transmembrane region" description="Helical" evidence="7">
    <location>
        <begin position="85"/>
        <end position="106"/>
    </location>
</feature>
<feature type="transmembrane region" description="Helical" evidence="7">
    <location>
        <begin position="43"/>
        <end position="64"/>
    </location>
</feature>
<feature type="transmembrane region" description="Helical" evidence="7">
    <location>
        <begin position="118"/>
        <end position="136"/>
    </location>
</feature>
<feature type="transmembrane region" description="Helical" evidence="7">
    <location>
        <begin position="163"/>
        <end position="180"/>
    </location>
</feature>
<reference evidence="10 11" key="1">
    <citation type="submission" date="2016-04" db="EMBL/GenBank/DDBJ databases">
        <title>Genome sequence of Methanobrevibacter cuticularis DSM 11139.</title>
        <authorList>
            <person name="Poehlein A."/>
            <person name="Seedorf H."/>
            <person name="Daniel R."/>
        </authorList>
    </citation>
    <scope>NUCLEOTIDE SEQUENCE [LARGE SCALE GENOMIC DNA]</scope>
    <source>
        <strain evidence="10 11">DSM 11139</strain>
    </source>
</reference>
<evidence type="ECO:0000256" key="1">
    <source>
        <dbReference type="ARBA" id="ARBA00004141"/>
    </source>
</evidence>
<dbReference type="FunFam" id="1.20.1510.10:FF:000006">
    <property type="entry name" value="Divalent cation efflux transporter"/>
    <property type="match status" value="1"/>
</dbReference>
<proteinExistence type="inferred from homology"/>
<dbReference type="PANTHER" id="PTHR43840">
    <property type="entry name" value="MITOCHONDRIAL METAL TRANSPORTER 1-RELATED"/>
    <property type="match status" value="1"/>
</dbReference>
<keyword evidence="6 7" id="KW-0472">Membrane</keyword>
<dbReference type="NCBIfam" id="TIGR01297">
    <property type="entry name" value="CDF"/>
    <property type="match status" value="1"/>
</dbReference>
<dbReference type="STRING" id="47311.MBCUT_05520"/>
<dbReference type="Pfam" id="PF16916">
    <property type="entry name" value="ZT_dimer"/>
    <property type="match status" value="1"/>
</dbReference>
<dbReference type="InterPro" id="IPR027469">
    <property type="entry name" value="Cation_efflux_TMD_sf"/>
</dbReference>
<feature type="transmembrane region" description="Helical" evidence="7">
    <location>
        <begin position="186"/>
        <end position="203"/>
    </location>
</feature>
<dbReference type="InterPro" id="IPR036837">
    <property type="entry name" value="Cation_efflux_CTD_sf"/>
</dbReference>